<dbReference type="FunFam" id="3.50.50.60:FF:000138">
    <property type="entry name" value="Flavin-containing monooxygenase"/>
    <property type="match status" value="1"/>
</dbReference>
<comment type="cofactor">
    <cofactor evidence="1 8">
        <name>FAD</name>
        <dbReference type="ChEBI" id="CHEBI:57692"/>
    </cofactor>
</comment>
<keyword evidence="5" id="KW-0521">NADP</keyword>
<evidence type="ECO:0000256" key="8">
    <source>
        <dbReference type="RuleBase" id="RU361177"/>
    </source>
</evidence>
<dbReference type="InterPro" id="IPR000960">
    <property type="entry name" value="Flavin_mOase"/>
</dbReference>
<comment type="similarity">
    <text evidence="2 8">Belongs to the FMO family.</text>
</comment>
<dbReference type="Proteomes" id="UP001347796">
    <property type="component" value="Unassembled WGS sequence"/>
</dbReference>
<comment type="caution">
    <text evidence="9">The sequence shown here is derived from an EMBL/GenBank/DDBJ whole genome shotgun (WGS) entry which is preliminary data.</text>
</comment>
<evidence type="ECO:0000256" key="4">
    <source>
        <dbReference type="ARBA" id="ARBA00022827"/>
    </source>
</evidence>
<evidence type="ECO:0000256" key="3">
    <source>
        <dbReference type="ARBA" id="ARBA00022630"/>
    </source>
</evidence>
<protein>
    <recommendedName>
        <fullName evidence="8">Flavin-containing monooxygenase</fullName>
        <ecNumber evidence="8">1.-.-.-</ecNumber>
    </recommendedName>
</protein>
<dbReference type="EMBL" id="JAZGQO010000005">
    <property type="protein sequence ID" value="KAK6186979.1"/>
    <property type="molecule type" value="Genomic_DNA"/>
</dbReference>
<keyword evidence="4 8" id="KW-0274">FAD</keyword>
<keyword evidence="10" id="KW-1185">Reference proteome</keyword>
<dbReference type="InterPro" id="IPR036188">
    <property type="entry name" value="FAD/NAD-bd_sf"/>
</dbReference>
<dbReference type="PIRSF" id="PIRSF000332">
    <property type="entry name" value="FMO"/>
    <property type="match status" value="1"/>
</dbReference>
<evidence type="ECO:0000313" key="9">
    <source>
        <dbReference type="EMBL" id="KAK6186979.1"/>
    </source>
</evidence>
<dbReference type="Pfam" id="PF00743">
    <property type="entry name" value="FMO-like"/>
    <property type="match status" value="2"/>
</dbReference>
<dbReference type="PRINTS" id="PR00370">
    <property type="entry name" value="FMOXYGENASE"/>
</dbReference>
<evidence type="ECO:0000256" key="2">
    <source>
        <dbReference type="ARBA" id="ARBA00009183"/>
    </source>
</evidence>
<dbReference type="Gene3D" id="3.50.50.60">
    <property type="entry name" value="FAD/NAD(P)-binding domain"/>
    <property type="match status" value="2"/>
</dbReference>
<evidence type="ECO:0000256" key="1">
    <source>
        <dbReference type="ARBA" id="ARBA00001974"/>
    </source>
</evidence>
<dbReference type="GO" id="GO:0050660">
    <property type="term" value="F:flavin adenine dinucleotide binding"/>
    <property type="evidence" value="ECO:0007669"/>
    <property type="project" value="InterPro"/>
</dbReference>
<dbReference type="GO" id="GO:0050661">
    <property type="term" value="F:NADP binding"/>
    <property type="evidence" value="ECO:0007669"/>
    <property type="project" value="InterPro"/>
</dbReference>
<sequence>MSSTKKRVCVVGAGPAGMGCLRYLIENPETFEVIAYEQASCIGGTWVYTDETGTDKWGKPIHSSLYKSLKVNIPKEIMAFPDFAFDSNLPSYVGHEEVLKYLNNYTEHFNLKPFIQFNTRVVMVKPRHIGQGLWGTKWDVEVQPLHEPAATTTKEFDAVIVCNGQYAVPNIPEYPGLEQFQGNTMHGHSYREPSIFKDKRVLTVGGSFSGWDITIETASTAKHVYLSHRGEHKMKAYPANVTMVTGIQSFTKNSVILNDDQELTIDAVIFNTGYKHSFPFLSEDCGVNITKDNTIIPLYKHTFCITNPTLSFNSLTEWMAPFICISVQARYIKAVLEENVKLPSEKEMRASEQEEMEKREARNWPPRYRHRMEDLMFEFCDKMAGDMSMQPLPGYVRQLFDIHCPKLLSDITECRKFNYKITDSGQVETL</sequence>
<dbReference type="SUPFAM" id="SSF51905">
    <property type="entry name" value="FAD/NAD(P)-binding domain"/>
    <property type="match status" value="2"/>
</dbReference>
<gene>
    <name evidence="9" type="ORF">SNE40_006233</name>
</gene>
<name>A0AAN8K965_PATCE</name>
<keyword evidence="7 8" id="KW-0503">Monooxygenase</keyword>
<reference evidence="9 10" key="1">
    <citation type="submission" date="2024-01" db="EMBL/GenBank/DDBJ databases">
        <title>The genome of the rayed Mediterranean limpet Patella caerulea (Linnaeus, 1758).</title>
        <authorList>
            <person name="Anh-Thu Weber A."/>
            <person name="Halstead-Nussloch G."/>
        </authorList>
    </citation>
    <scope>NUCLEOTIDE SEQUENCE [LARGE SCALE GENOMIC DNA]</scope>
    <source>
        <strain evidence="9">AATW-2023a</strain>
        <tissue evidence="9">Whole specimen</tissue>
    </source>
</reference>
<dbReference type="InterPro" id="IPR020946">
    <property type="entry name" value="Flavin_mOase-like"/>
</dbReference>
<evidence type="ECO:0000256" key="5">
    <source>
        <dbReference type="ARBA" id="ARBA00022857"/>
    </source>
</evidence>
<keyword evidence="6 8" id="KW-0560">Oxidoreductase</keyword>
<dbReference type="EC" id="1.-.-.-" evidence="8"/>
<organism evidence="9 10">
    <name type="scientific">Patella caerulea</name>
    <name type="common">Rayed Mediterranean limpet</name>
    <dbReference type="NCBI Taxonomy" id="87958"/>
    <lineage>
        <taxon>Eukaryota</taxon>
        <taxon>Metazoa</taxon>
        <taxon>Spiralia</taxon>
        <taxon>Lophotrochozoa</taxon>
        <taxon>Mollusca</taxon>
        <taxon>Gastropoda</taxon>
        <taxon>Patellogastropoda</taxon>
        <taxon>Patelloidea</taxon>
        <taxon>Patellidae</taxon>
        <taxon>Patella</taxon>
    </lineage>
</organism>
<dbReference type="AlphaFoldDB" id="A0AAN8K965"/>
<accession>A0AAN8K965</accession>
<keyword evidence="3 8" id="KW-0285">Flavoprotein</keyword>
<evidence type="ECO:0000256" key="6">
    <source>
        <dbReference type="ARBA" id="ARBA00023002"/>
    </source>
</evidence>
<proteinExistence type="inferred from homology"/>
<dbReference type="PANTHER" id="PTHR23023">
    <property type="entry name" value="DIMETHYLANILINE MONOOXYGENASE"/>
    <property type="match status" value="1"/>
</dbReference>
<dbReference type="GO" id="GO:0004499">
    <property type="term" value="F:N,N-dimethylaniline monooxygenase activity"/>
    <property type="evidence" value="ECO:0007669"/>
    <property type="project" value="InterPro"/>
</dbReference>
<evidence type="ECO:0000313" key="10">
    <source>
        <dbReference type="Proteomes" id="UP001347796"/>
    </source>
</evidence>
<dbReference type="PROSITE" id="PS51257">
    <property type="entry name" value="PROKAR_LIPOPROTEIN"/>
    <property type="match status" value="1"/>
</dbReference>
<dbReference type="InterPro" id="IPR050346">
    <property type="entry name" value="FMO-like"/>
</dbReference>
<evidence type="ECO:0000256" key="7">
    <source>
        <dbReference type="ARBA" id="ARBA00023033"/>
    </source>
</evidence>